<dbReference type="EMBL" id="CP036281">
    <property type="protein sequence ID" value="QDU81964.1"/>
    <property type="molecule type" value="Genomic_DNA"/>
</dbReference>
<sequence length="118" mass="12646">MSRYLVVCSDLIFTSKVSGTAQMLGLSCETVMSGAKAESVLDANDDFVGMVLDLNTPGLNLETLLRKTSAELKAKTVAFGPHVEVDKLKQAQELGCAGVFTRGQFTSELPAILQKYVS</sequence>
<name>A0A518CRY4_9PLAN</name>
<dbReference type="Gene3D" id="3.40.50.2300">
    <property type="match status" value="1"/>
</dbReference>
<dbReference type="KEGG" id="plon:Pla110_37160"/>
<dbReference type="PROSITE" id="PS51257">
    <property type="entry name" value="PROKAR_LIPOPROTEIN"/>
    <property type="match status" value="1"/>
</dbReference>
<reference evidence="1 2" key="1">
    <citation type="submission" date="2019-02" db="EMBL/GenBank/DDBJ databases">
        <title>Deep-cultivation of Planctomycetes and their phenomic and genomic characterization uncovers novel biology.</title>
        <authorList>
            <person name="Wiegand S."/>
            <person name="Jogler M."/>
            <person name="Boedeker C."/>
            <person name="Pinto D."/>
            <person name="Vollmers J."/>
            <person name="Rivas-Marin E."/>
            <person name="Kohn T."/>
            <person name="Peeters S.H."/>
            <person name="Heuer A."/>
            <person name="Rast P."/>
            <person name="Oberbeckmann S."/>
            <person name="Bunk B."/>
            <person name="Jeske O."/>
            <person name="Meyerdierks A."/>
            <person name="Storesund J.E."/>
            <person name="Kallscheuer N."/>
            <person name="Luecker S."/>
            <person name="Lage O.M."/>
            <person name="Pohl T."/>
            <person name="Merkel B.J."/>
            <person name="Hornburger P."/>
            <person name="Mueller R.-W."/>
            <person name="Bruemmer F."/>
            <person name="Labrenz M."/>
            <person name="Spormann A.M."/>
            <person name="Op den Camp H."/>
            <person name="Overmann J."/>
            <person name="Amann R."/>
            <person name="Jetten M.S.M."/>
            <person name="Mascher T."/>
            <person name="Medema M.H."/>
            <person name="Devos D.P."/>
            <person name="Kaster A.-K."/>
            <person name="Ovreas L."/>
            <person name="Rohde M."/>
            <person name="Galperin M.Y."/>
            <person name="Jogler C."/>
        </authorList>
    </citation>
    <scope>NUCLEOTIDE SEQUENCE [LARGE SCALE GENOMIC DNA]</scope>
    <source>
        <strain evidence="1 2">Pla110</strain>
    </source>
</reference>
<dbReference type="SUPFAM" id="SSF52172">
    <property type="entry name" value="CheY-like"/>
    <property type="match status" value="1"/>
</dbReference>
<dbReference type="OrthoDB" id="291953at2"/>
<dbReference type="AlphaFoldDB" id="A0A518CRY4"/>
<dbReference type="RefSeq" id="WP_144997747.1">
    <property type="nucleotide sequence ID" value="NZ_CP036281.1"/>
</dbReference>
<evidence type="ECO:0000313" key="2">
    <source>
        <dbReference type="Proteomes" id="UP000317178"/>
    </source>
</evidence>
<dbReference type="Proteomes" id="UP000317178">
    <property type="component" value="Chromosome"/>
</dbReference>
<dbReference type="InterPro" id="IPR011006">
    <property type="entry name" value="CheY-like_superfamily"/>
</dbReference>
<evidence type="ECO:0000313" key="1">
    <source>
        <dbReference type="EMBL" id="QDU81964.1"/>
    </source>
</evidence>
<keyword evidence="2" id="KW-1185">Reference proteome</keyword>
<proteinExistence type="predicted"/>
<gene>
    <name evidence="1" type="ORF">Pla110_37160</name>
</gene>
<protein>
    <recommendedName>
        <fullName evidence="3">Response regulatory domain-containing protein</fullName>
    </recommendedName>
</protein>
<organism evidence="1 2">
    <name type="scientific">Polystyrenella longa</name>
    <dbReference type="NCBI Taxonomy" id="2528007"/>
    <lineage>
        <taxon>Bacteria</taxon>
        <taxon>Pseudomonadati</taxon>
        <taxon>Planctomycetota</taxon>
        <taxon>Planctomycetia</taxon>
        <taxon>Planctomycetales</taxon>
        <taxon>Planctomycetaceae</taxon>
        <taxon>Polystyrenella</taxon>
    </lineage>
</organism>
<accession>A0A518CRY4</accession>
<evidence type="ECO:0008006" key="3">
    <source>
        <dbReference type="Google" id="ProtNLM"/>
    </source>
</evidence>